<dbReference type="AlphaFoldDB" id="A0A1I0UKX5"/>
<organism evidence="1 2">
    <name type="scientific">Metapseudomonas otitidis</name>
    <dbReference type="NCBI Taxonomy" id="319939"/>
    <lineage>
        <taxon>Bacteria</taxon>
        <taxon>Pseudomonadati</taxon>
        <taxon>Pseudomonadota</taxon>
        <taxon>Gammaproteobacteria</taxon>
        <taxon>Pseudomonadales</taxon>
        <taxon>Pseudomonadaceae</taxon>
        <taxon>Metapseudomonas</taxon>
    </lineage>
</organism>
<proteinExistence type="predicted"/>
<evidence type="ECO:0000313" key="2">
    <source>
        <dbReference type="Proteomes" id="UP000501237"/>
    </source>
</evidence>
<evidence type="ECO:0000313" key="1">
    <source>
        <dbReference type="EMBL" id="BCA30175.1"/>
    </source>
</evidence>
<reference evidence="1 2" key="1">
    <citation type="journal article" date="2020" name="Microbiol. Resour. Announc.">
        <title>Complete genome sequence of Pseudomonas otitidis strain MrB4, isolated from Lake Biwa in Japan.</title>
        <authorList>
            <person name="Miyazaki K."/>
            <person name="Hase E."/>
            <person name="Maruya T."/>
        </authorList>
    </citation>
    <scope>NUCLEOTIDE SEQUENCE [LARGE SCALE GENOMIC DNA]</scope>
    <source>
        <strain evidence="1 2">MrB4</strain>
    </source>
</reference>
<protein>
    <submittedName>
        <fullName evidence="1">Uncharacterized protein</fullName>
    </submittedName>
</protein>
<name>A0A1I0UKX5_9GAMM</name>
<accession>A0A1I0UKX5</accession>
<dbReference type="Proteomes" id="UP000501237">
    <property type="component" value="Chromosome"/>
</dbReference>
<dbReference type="EMBL" id="AP022642">
    <property type="protein sequence ID" value="BCA30175.1"/>
    <property type="molecule type" value="Genomic_DNA"/>
</dbReference>
<gene>
    <name evidence="1" type="ORF">PtoMrB4_41520</name>
</gene>
<dbReference type="STRING" id="319939.SAMN05216263_1153"/>
<dbReference type="KEGG" id="poj:PtoMrB4_41520"/>
<sequence>MQDPPMNSLFTLFVAIAATLLVASGFAALHGQYQQYATRQAIADIRIAPMEFVHARQPATSQPAAKALRMTEQQVPAPVERLSF</sequence>